<proteinExistence type="predicted"/>
<reference evidence="6" key="1">
    <citation type="submission" date="2015-12" db="EMBL/GenBank/DDBJ databases">
        <title>Update maize B73 reference genome by single molecule sequencing technologies.</title>
        <authorList>
            <consortium name="Maize Genome Sequencing Project"/>
            <person name="Ware D."/>
        </authorList>
    </citation>
    <scope>NUCLEOTIDE SEQUENCE [LARGE SCALE GENOMIC DNA]</scope>
    <source>
        <tissue evidence="6">Seedling</tissue>
    </source>
</reference>
<dbReference type="Pfam" id="PF02892">
    <property type="entry name" value="zf-BED"/>
    <property type="match status" value="1"/>
</dbReference>
<dbReference type="PANTHER" id="PTHR46481">
    <property type="entry name" value="ZINC FINGER BED DOMAIN-CONTAINING PROTEIN 4"/>
    <property type="match status" value="1"/>
</dbReference>
<dbReference type="InterPro" id="IPR052035">
    <property type="entry name" value="ZnF_BED_domain_contain"/>
</dbReference>
<evidence type="ECO:0000256" key="2">
    <source>
        <dbReference type="ARBA" id="ARBA00022771"/>
    </source>
</evidence>
<dbReference type="EMBL" id="CM007647">
    <property type="protein sequence ID" value="ONL97521.1"/>
    <property type="molecule type" value="Genomic_DNA"/>
</dbReference>
<dbReference type="AlphaFoldDB" id="A0A1D6K174"/>
<dbReference type="SMART" id="SM00614">
    <property type="entry name" value="ZnF_BED"/>
    <property type="match status" value="1"/>
</dbReference>
<accession>A0A1D6K174</accession>
<dbReference type="InParanoid" id="A0A1D6K174"/>
<keyword evidence="3" id="KW-0862">Zinc</keyword>
<evidence type="ECO:0000256" key="5">
    <source>
        <dbReference type="ARBA" id="ARBA00023163"/>
    </source>
</evidence>
<keyword evidence="5" id="KW-0804">Transcription</keyword>
<dbReference type="PANTHER" id="PTHR46481:SF5">
    <property type="entry name" value="OS08G0393150 PROTEIN"/>
    <property type="match status" value="1"/>
</dbReference>
<dbReference type="SUPFAM" id="SSF57667">
    <property type="entry name" value="beta-beta-alpha zinc fingers"/>
    <property type="match status" value="1"/>
</dbReference>
<organism evidence="6">
    <name type="scientific">Zea mays</name>
    <name type="common">Maize</name>
    <dbReference type="NCBI Taxonomy" id="4577"/>
    <lineage>
        <taxon>Eukaryota</taxon>
        <taxon>Viridiplantae</taxon>
        <taxon>Streptophyta</taxon>
        <taxon>Embryophyta</taxon>
        <taxon>Tracheophyta</taxon>
        <taxon>Spermatophyta</taxon>
        <taxon>Magnoliopsida</taxon>
        <taxon>Liliopsida</taxon>
        <taxon>Poales</taxon>
        <taxon>Poaceae</taxon>
        <taxon>PACMAD clade</taxon>
        <taxon>Panicoideae</taxon>
        <taxon>Andropogonodae</taxon>
        <taxon>Andropogoneae</taxon>
        <taxon>Tripsacinae</taxon>
        <taxon>Zea</taxon>
    </lineage>
</organism>
<sequence>MDLGVCEGSSTNITSDYHSVQMSTRTTKVWEYFQQELVEVDGVMKAICKYCGTKLTRKRNSCTNSLRNHVADTCPKILVEDRKRFIATMRKKPGEGSFVFDPRKTHECMVKWCISAEVAFNKFDDPFFAPWMESLQPSFSAFNEIAERSGFPSKAGLILDVPNCCNSTHNMIMEAIEYKVVLKRYAEEQLEPSPDDEEWTNSEAIGEFLGGI</sequence>
<evidence type="ECO:0000313" key="6">
    <source>
        <dbReference type="EMBL" id="ONL97521.1"/>
    </source>
</evidence>
<gene>
    <name evidence="6" type="ORF">ZEAMMB73_Zm00001d028972</name>
</gene>
<dbReference type="GO" id="GO:0003677">
    <property type="term" value="F:DNA binding"/>
    <property type="evidence" value="ECO:0007669"/>
    <property type="project" value="InterPro"/>
</dbReference>
<dbReference type="GO" id="GO:0008270">
    <property type="term" value="F:zinc ion binding"/>
    <property type="evidence" value="ECO:0007669"/>
    <property type="project" value="UniProtKB-KW"/>
</dbReference>
<name>A0A1D6K174_MAIZE</name>
<dbReference type="PROSITE" id="PS50808">
    <property type="entry name" value="ZF_BED"/>
    <property type="match status" value="1"/>
</dbReference>
<evidence type="ECO:0000256" key="3">
    <source>
        <dbReference type="ARBA" id="ARBA00022833"/>
    </source>
</evidence>
<evidence type="ECO:0000256" key="1">
    <source>
        <dbReference type="ARBA" id="ARBA00022723"/>
    </source>
</evidence>
<keyword evidence="2" id="KW-0863">Zinc-finger</keyword>
<dbReference type="InterPro" id="IPR003656">
    <property type="entry name" value="Znf_BED"/>
</dbReference>
<evidence type="ECO:0000256" key="4">
    <source>
        <dbReference type="ARBA" id="ARBA00023015"/>
    </source>
</evidence>
<keyword evidence="1" id="KW-0479">Metal-binding</keyword>
<dbReference type="InterPro" id="IPR036236">
    <property type="entry name" value="Znf_C2H2_sf"/>
</dbReference>
<protein>
    <submittedName>
        <fullName evidence="6">Uncharacterized protein</fullName>
    </submittedName>
</protein>
<keyword evidence="4" id="KW-0805">Transcription regulation</keyword>